<accession>A0AAV4BXY5</accession>
<reference evidence="2 3" key="1">
    <citation type="journal article" date="2021" name="Elife">
        <title>Chloroplast acquisition without the gene transfer in kleptoplastic sea slugs, Plakobranchus ocellatus.</title>
        <authorList>
            <person name="Maeda T."/>
            <person name="Takahashi S."/>
            <person name="Yoshida T."/>
            <person name="Shimamura S."/>
            <person name="Takaki Y."/>
            <person name="Nagai Y."/>
            <person name="Toyoda A."/>
            <person name="Suzuki Y."/>
            <person name="Arimoto A."/>
            <person name="Ishii H."/>
            <person name="Satoh N."/>
            <person name="Nishiyama T."/>
            <person name="Hasebe M."/>
            <person name="Maruyama T."/>
            <person name="Minagawa J."/>
            <person name="Obokata J."/>
            <person name="Shigenobu S."/>
        </authorList>
    </citation>
    <scope>NUCLEOTIDE SEQUENCE [LARGE SCALE GENOMIC DNA]</scope>
</reference>
<feature type="compositionally biased region" description="Polar residues" evidence="1">
    <location>
        <begin position="193"/>
        <end position="206"/>
    </location>
</feature>
<dbReference type="PANTHER" id="PTHR47027">
    <property type="entry name" value="REVERSE TRANSCRIPTASE DOMAIN-CONTAINING PROTEIN"/>
    <property type="match status" value="1"/>
</dbReference>
<protein>
    <submittedName>
        <fullName evidence="2">Leukocyte receptor cluster member 8 homolog</fullName>
    </submittedName>
</protein>
<dbReference type="Proteomes" id="UP000735302">
    <property type="component" value="Unassembled WGS sequence"/>
</dbReference>
<dbReference type="AlphaFoldDB" id="A0AAV4BXY5"/>
<keyword evidence="3" id="KW-1185">Reference proteome</keyword>
<proteinExistence type="predicted"/>
<dbReference type="PANTHER" id="PTHR47027:SF25">
    <property type="entry name" value="REVERSE TRANSCRIPTASE DOMAIN-CONTAINING PROTEIN"/>
    <property type="match status" value="1"/>
</dbReference>
<feature type="compositionally biased region" description="Basic and acidic residues" evidence="1">
    <location>
        <begin position="304"/>
        <end position="316"/>
    </location>
</feature>
<organism evidence="2 3">
    <name type="scientific">Plakobranchus ocellatus</name>
    <dbReference type="NCBI Taxonomy" id="259542"/>
    <lineage>
        <taxon>Eukaryota</taxon>
        <taxon>Metazoa</taxon>
        <taxon>Spiralia</taxon>
        <taxon>Lophotrochozoa</taxon>
        <taxon>Mollusca</taxon>
        <taxon>Gastropoda</taxon>
        <taxon>Heterobranchia</taxon>
        <taxon>Euthyneura</taxon>
        <taxon>Panpulmonata</taxon>
        <taxon>Sacoglossa</taxon>
        <taxon>Placobranchoidea</taxon>
        <taxon>Plakobranchidae</taxon>
        <taxon>Plakobranchus</taxon>
    </lineage>
</organism>
<dbReference type="EMBL" id="BLXT01005511">
    <property type="protein sequence ID" value="GFO23679.1"/>
    <property type="molecule type" value="Genomic_DNA"/>
</dbReference>
<gene>
    <name evidence="2" type="ORF">PoB_005018400</name>
</gene>
<keyword evidence="2" id="KW-0675">Receptor</keyword>
<name>A0AAV4BXY5_9GAST</name>
<comment type="caution">
    <text evidence="2">The sequence shown here is derived from an EMBL/GenBank/DDBJ whole genome shotgun (WGS) entry which is preliminary data.</text>
</comment>
<feature type="compositionally biased region" description="Low complexity" evidence="1">
    <location>
        <begin position="272"/>
        <end position="288"/>
    </location>
</feature>
<evidence type="ECO:0000313" key="2">
    <source>
        <dbReference type="EMBL" id="GFO23679.1"/>
    </source>
</evidence>
<sequence length="446" mass="50093">MKTILTNKHISIETRKRALQYYVEPVLMYGCEAWTISKQIHNKLEATEMWFLRRMLRIPWTAKKTNERVLNEANKRRSLVRTIRNCQATFLGHVMRRGKLEHLVTTGKYGYGNNNGYMDGPYGAPPPPWMNSYGYGPPNYGGNPRGMPGPMGVPPPPGQYGNPGMVPPPSEQNGFRNPQPPRFPYGDGPRGPTPQQDINVNKMPNESQHEDDSSDFPNSAPGYNLRASKQAPGSGGIRFQLPKRKPLGAHSGPVENPLRSSPHTRFGRPDFPQQQQPQQSQSMPNHQPMPQPAQSQYGADENSMDDRRNIENDNKASQDASGEWPPALKDYVQRAFASVSEDEKDKVERVLKEKLTIIFHSPGGANAINWAEEPLPLIEAGIGINSNNARPNLLPQKFGRGGQNMRFQHRGRGGPMGMGMTPQRPLYSRDRVPTYRRLEGFCFFPC</sequence>
<evidence type="ECO:0000313" key="3">
    <source>
        <dbReference type="Proteomes" id="UP000735302"/>
    </source>
</evidence>
<evidence type="ECO:0000256" key="1">
    <source>
        <dbReference type="SAM" id="MobiDB-lite"/>
    </source>
</evidence>
<feature type="region of interest" description="Disordered" evidence="1">
    <location>
        <begin position="146"/>
        <end position="326"/>
    </location>
</feature>